<dbReference type="Proteomes" id="UP000284731">
    <property type="component" value="Unassembled WGS sequence"/>
</dbReference>
<comment type="caution">
    <text evidence="8">The sequence shown here is derived from an EMBL/GenBank/DDBJ whole genome shotgun (WGS) entry which is preliminary data.</text>
</comment>
<sequence>MKIGTLEIVVIVIVALFVIGPDNLSSYAKKFGEVLKSLRAATADLSKDVQENIVEPLNEAQRPCLHRLTTIIR</sequence>
<name>A0A412PD87_9FIRM</name>
<dbReference type="InterPro" id="IPR003369">
    <property type="entry name" value="TatA/B/E"/>
</dbReference>
<evidence type="ECO:0000256" key="3">
    <source>
        <dbReference type="ARBA" id="ARBA00022692"/>
    </source>
</evidence>
<proteinExistence type="predicted"/>
<evidence type="ECO:0000256" key="6">
    <source>
        <dbReference type="ARBA" id="ARBA00023010"/>
    </source>
</evidence>
<dbReference type="Gene3D" id="1.20.5.3310">
    <property type="match status" value="1"/>
</dbReference>
<dbReference type="Pfam" id="PF02416">
    <property type="entry name" value="TatA_B_E"/>
    <property type="match status" value="1"/>
</dbReference>
<evidence type="ECO:0000256" key="1">
    <source>
        <dbReference type="ARBA" id="ARBA00004167"/>
    </source>
</evidence>
<dbReference type="RefSeq" id="WP_118765162.1">
    <property type="nucleotide sequence ID" value="NZ_CABJCF010000003.1"/>
</dbReference>
<keyword evidence="7" id="KW-0472">Membrane</keyword>
<evidence type="ECO:0000256" key="5">
    <source>
        <dbReference type="ARBA" id="ARBA00022989"/>
    </source>
</evidence>
<keyword evidence="3" id="KW-0812">Transmembrane</keyword>
<reference evidence="8 9" key="1">
    <citation type="submission" date="2018-08" db="EMBL/GenBank/DDBJ databases">
        <title>A genome reference for cultivated species of the human gut microbiota.</title>
        <authorList>
            <person name="Zou Y."/>
            <person name="Xue W."/>
            <person name="Luo G."/>
        </authorList>
    </citation>
    <scope>NUCLEOTIDE SEQUENCE [LARGE SCALE GENOMIC DNA]</scope>
    <source>
        <strain evidence="8 9">AF18-46</strain>
    </source>
</reference>
<protein>
    <recommendedName>
        <fullName evidence="10">Twin-arginine translocase TatA/TatE family subunit</fullName>
    </recommendedName>
</protein>
<evidence type="ECO:0000256" key="2">
    <source>
        <dbReference type="ARBA" id="ARBA00022448"/>
    </source>
</evidence>
<keyword evidence="6" id="KW-0811">Translocation</keyword>
<keyword evidence="5" id="KW-1133">Transmembrane helix</keyword>
<comment type="subcellular location">
    <subcellularLocation>
        <location evidence="1">Membrane</location>
        <topology evidence="1">Single-pass membrane protein</topology>
    </subcellularLocation>
</comment>
<accession>A0A412PD87</accession>
<gene>
    <name evidence="8" type="ORF">DWX20_08370</name>
</gene>
<evidence type="ECO:0000313" key="9">
    <source>
        <dbReference type="Proteomes" id="UP000284731"/>
    </source>
</evidence>
<evidence type="ECO:0008006" key="10">
    <source>
        <dbReference type="Google" id="ProtNLM"/>
    </source>
</evidence>
<dbReference type="GO" id="GO:0016020">
    <property type="term" value="C:membrane"/>
    <property type="evidence" value="ECO:0007669"/>
    <property type="project" value="UniProtKB-ARBA"/>
</dbReference>
<dbReference type="EMBL" id="QRWX01000003">
    <property type="protein sequence ID" value="RGT55151.1"/>
    <property type="molecule type" value="Genomic_DNA"/>
</dbReference>
<keyword evidence="2" id="KW-0813">Transport</keyword>
<dbReference type="GO" id="GO:0015031">
    <property type="term" value="P:protein transport"/>
    <property type="evidence" value="ECO:0007669"/>
    <property type="project" value="UniProtKB-KW"/>
</dbReference>
<evidence type="ECO:0000256" key="4">
    <source>
        <dbReference type="ARBA" id="ARBA00022927"/>
    </source>
</evidence>
<dbReference type="AlphaFoldDB" id="A0A412PD87"/>
<evidence type="ECO:0000256" key="7">
    <source>
        <dbReference type="ARBA" id="ARBA00023136"/>
    </source>
</evidence>
<evidence type="ECO:0000313" key="8">
    <source>
        <dbReference type="EMBL" id="RGT55151.1"/>
    </source>
</evidence>
<organism evidence="8 9">
    <name type="scientific">Solobacterium moorei</name>
    <dbReference type="NCBI Taxonomy" id="102148"/>
    <lineage>
        <taxon>Bacteria</taxon>
        <taxon>Bacillati</taxon>
        <taxon>Bacillota</taxon>
        <taxon>Erysipelotrichia</taxon>
        <taxon>Erysipelotrichales</taxon>
        <taxon>Erysipelotrichaceae</taxon>
        <taxon>Solobacterium</taxon>
    </lineage>
</organism>
<keyword evidence="4" id="KW-0653">Protein transport</keyword>